<evidence type="ECO:0000259" key="1">
    <source>
        <dbReference type="Pfam" id="PF18545"/>
    </source>
</evidence>
<accession>M0PLA0</accession>
<dbReference type="AlphaFoldDB" id="M0PLA0"/>
<gene>
    <name evidence="2" type="ORF">C461_00452</name>
</gene>
<dbReference type="PATRIC" id="fig|1230454.4.peg.94"/>
<organism evidence="2 3">
    <name type="scientific">Halorubrum aidingense JCM 13560</name>
    <dbReference type="NCBI Taxonomy" id="1230454"/>
    <lineage>
        <taxon>Archaea</taxon>
        <taxon>Methanobacteriati</taxon>
        <taxon>Methanobacteriota</taxon>
        <taxon>Stenosarchaea group</taxon>
        <taxon>Halobacteria</taxon>
        <taxon>Halobacteriales</taxon>
        <taxon>Haloferacaceae</taxon>
        <taxon>Halorubrum</taxon>
    </lineage>
</organism>
<dbReference type="Pfam" id="PF18545">
    <property type="entry name" value="HalOD1"/>
    <property type="match status" value="1"/>
</dbReference>
<evidence type="ECO:0000313" key="2">
    <source>
        <dbReference type="EMBL" id="EMA70713.1"/>
    </source>
</evidence>
<proteinExistence type="predicted"/>
<dbReference type="Proteomes" id="UP000011575">
    <property type="component" value="Unassembled WGS sequence"/>
</dbReference>
<dbReference type="RefSeq" id="WP_007997633.1">
    <property type="nucleotide sequence ID" value="NZ_AOJI01000002.1"/>
</dbReference>
<dbReference type="InterPro" id="IPR040624">
    <property type="entry name" value="HalOD1"/>
</dbReference>
<feature type="domain" description="Halobacterial output" evidence="1">
    <location>
        <begin position="11"/>
        <end position="75"/>
    </location>
</feature>
<sequence length="92" mass="10491">MYKIDLNEVPDQSMSYLVVRGIADLTERDPAELEPLWDSVDPEAIDAFVARANECSTSYHLAFQYQGYTVEIVENRWLQFTENEEPLSSASA</sequence>
<reference evidence="2 3" key="1">
    <citation type="journal article" date="2014" name="PLoS Genet.">
        <title>Phylogenetically driven sequencing of extremely halophilic archaea reveals strategies for static and dynamic osmo-response.</title>
        <authorList>
            <person name="Becker E.A."/>
            <person name="Seitzer P.M."/>
            <person name="Tritt A."/>
            <person name="Larsen D."/>
            <person name="Krusor M."/>
            <person name="Yao A.I."/>
            <person name="Wu D."/>
            <person name="Madern D."/>
            <person name="Eisen J.A."/>
            <person name="Darling A.E."/>
            <person name="Facciotti M.T."/>
        </authorList>
    </citation>
    <scope>NUCLEOTIDE SEQUENCE [LARGE SCALE GENOMIC DNA]</scope>
    <source>
        <strain evidence="2 3">JCM 13560</strain>
    </source>
</reference>
<keyword evidence="3" id="KW-1185">Reference proteome</keyword>
<dbReference type="OrthoDB" id="327217at2157"/>
<evidence type="ECO:0000313" key="3">
    <source>
        <dbReference type="Proteomes" id="UP000011575"/>
    </source>
</evidence>
<name>M0PLA0_9EURY</name>
<protein>
    <recommendedName>
        <fullName evidence="1">Halobacterial output domain-containing protein</fullName>
    </recommendedName>
</protein>
<dbReference type="EMBL" id="AOJI01000002">
    <property type="protein sequence ID" value="EMA70713.1"/>
    <property type="molecule type" value="Genomic_DNA"/>
</dbReference>
<comment type="caution">
    <text evidence="2">The sequence shown here is derived from an EMBL/GenBank/DDBJ whole genome shotgun (WGS) entry which is preliminary data.</text>
</comment>